<dbReference type="Proteomes" id="UP001482620">
    <property type="component" value="Unassembled WGS sequence"/>
</dbReference>
<evidence type="ECO:0000256" key="1">
    <source>
        <dbReference type="SAM" id="MobiDB-lite"/>
    </source>
</evidence>
<evidence type="ECO:0000313" key="2">
    <source>
        <dbReference type="EMBL" id="MEQ2234014.1"/>
    </source>
</evidence>
<comment type="caution">
    <text evidence="2">The sequence shown here is derived from an EMBL/GenBank/DDBJ whole genome shotgun (WGS) entry which is preliminary data.</text>
</comment>
<organism evidence="2 3">
    <name type="scientific">Ilyodon furcidens</name>
    <name type="common">goldbreast splitfin</name>
    <dbReference type="NCBI Taxonomy" id="33524"/>
    <lineage>
        <taxon>Eukaryota</taxon>
        <taxon>Metazoa</taxon>
        <taxon>Chordata</taxon>
        <taxon>Craniata</taxon>
        <taxon>Vertebrata</taxon>
        <taxon>Euteleostomi</taxon>
        <taxon>Actinopterygii</taxon>
        <taxon>Neopterygii</taxon>
        <taxon>Teleostei</taxon>
        <taxon>Neoteleostei</taxon>
        <taxon>Acanthomorphata</taxon>
        <taxon>Ovalentaria</taxon>
        <taxon>Atherinomorphae</taxon>
        <taxon>Cyprinodontiformes</taxon>
        <taxon>Goodeidae</taxon>
        <taxon>Ilyodon</taxon>
    </lineage>
</organism>
<feature type="compositionally biased region" description="Polar residues" evidence="1">
    <location>
        <begin position="11"/>
        <end position="20"/>
    </location>
</feature>
<evidence type="ECO:0000313" key="3">
    <source>
        <dbReference type="Proteomes" id="UP001482620"/>
    </source>
</evidence>
<accession>A0ABV0TN99</accession>
<dbReference type="EMBL" id="JAHRIQ010038411">
    <property type="protein sequence ID" value="MEQ2234014.1"/>
    <property type="molecule type" value="Genomic_DNA"/>
</dbReference>
<proteinExistence type="predicted"/>
<name>A0ABV0TN99_9TELE</name>
<reference evidence="2 3" key="1">
    <citation type="submission" date="2021-06" db="EMBL/GenBank/DDBJ databases">
        <authorList>
            <person name="Palmer J.M."/>
        </authorList>
    </citation>
    <scope>NUCLEOTIDE SEQUENCE [LARGE SCALE GENOMIC DNA]</scope>
    <source>
        <strain evidence="3">if_2019</strain>
        <tissue evidence="2">Muscle</tissue>
    </source>
</reference>
<protein>
    <submittedName>
        <fullName evidence="2">Uncharacterized protein</fullName>
    </submittedName>
</protein>
<gene>
    <name evidence="2" type="ORF">ILYODFUR_027595</name>
</gene>
<keyword evidence="3" id="KW-1185">Reference proteome</keyword>
<feature type="region of interest" description="Disordered" evidence="1">
    <location>
        <begin position="1"/>
        <end position="20"/>
    </location>
</feature>
<sequence length="170" mass="18897">MHTHMHHLSLPVQSSSQRPSMWRNDTWSVSAAIYSLEPNRPRPQSILVAVDDKIRSKAEIKKSTTHPFGNYSCLFSRCSASCEILPLLSPLLTIVGLFTSPLRPAADLSLAHVLHLGSQCLGKNTTLSPLPRRGSARQNPIHRLIKKNNSCSLKPRSGALVRWEDRCVSL</sequence>